<protein>
    <submittedName>
        <fullName evidence="2">Putative secreted protein</fullName>
    </submittedName>
</protein>
<evidence type="ECO:0000256" key="1">
    <source>
        <dbReference type="SAM" id="SignalP"/>
    </source>
</evidence>
<name>A0A2M4D3F4_ANODA</name>
<reference evidence="2" key="1">
    <citation type="submission" date="2018-01" db="EMBL/GenBank/DDBJ databases">
        <title>An insight into the sialome of Amazonian anophelines.</title>
        <authorList>
            <person name="Ribeiro J.M."/>
            <person name="Scarpassa V."/>
            <person name="Calvo E."/>
        </authorList>
    </citation>
    <scope>NUCLEOTIDE SEQUENCE</scope>
</reference>
<organism evidence="2">
    <name type="scientific">Anopheles darlingi</name>
    <name type="common">Mosquito</name>
    <dbReference type="NCBI Taxonomy" id="43151"/>
    <lineage>
        <taxon>Eukaryota</taxon>
        <taxon>Metazoa</taxon>
        <taxon>Ecdysozoa</taxon>
        <taxon>Arthropoda</taxon>
        <taxon>Hexapoda</taxon>
        <taxon>Insecta</taxon>
        <taxon>Pterygota</taxon>
        <taxon>Neoptera</taxon>
        <taxon>Endopterygota</taxon>
        <taxon>Diptera</taxon>
        <taxon>Nematocera</taxon>
        <taxon>Culicoidea</taxon>
        <taxon>Culicidae</taxon>
        <taxon>Anophelinae</taxon>
        <taxon>Anopheles</taxon>
    </lineage>
</organism>
<feature type="signal peptide" evidence="1">
    <location>
        <begin position="1"/>
        <end position="23"/>
    </location>
</feature>
<evidence type="ECO:0000313" key="2">
    <source>
        <dbReference type="EMBL" id="MBW72097.1"/>
    </source>
</evidence>
<feature type="chain" id="PRO_5014676034" evidence="1">
    <location>
        <begin position="24"/>
        <end position="67"/>
    </location>
</feature>
<sequence>MSVRSAITGKSIVVVVVLVVVDATSNCYRQSGSQPSGGYNILKFLSITLTPRLASGRSFVARSRLLV</sequence>
<proteinExistence type="predicted"/>
<accession>A0A2M4D3F4</accession>
<dbReference type="EMBL" id="GGFL01007919">
    <property type="protein sequence ID" value="MBW72097.1"/>
    <property type="molecule type" value="Transcribed_RNA"/>
</dbReference>
<keyword evidence="1" id="KW-0732">Signal</keyword>
<dbReference type="AlphaFoldDB" id="A0A2M4D3F4"/>